<dbReference type="InterPro" id="IPR011990">
    <property type="entry name" value="TPR-like_helical_dom_sf"/>
</dbReference>
<comment type="caution">
    <text evidence="7">The sequence shown here is derived from an EMBL/GenBank/DDBJ whole genome shotgun (WGS) entry which is preliminary data.</text>
</comment>
<evidence type="ECO:0000256" key="5">
    <source>
        <dbReference type="SAM" id="MobiDB-lite"/>
    </source>
</evidence>
<dbReference type="EMBL" id="JWZX01003272">
    <property type="protein sequence ID" value="KOO22517.1"/>
    <property type="molecule type" value="Genomic_DNA"/>
</dbReference>
<accession>A0A0M0J862</accession>
<evidence type="ECO:0000256" key="2">
    <source>
        <dbReference type="ARBA" id="ARBA00013194"/>
    </source>
</evidence>
<dbReference type="CDD" id="cd11296">
    <property type="entry name" value="O-FucT_like"/>
    <property type="match status" value="1"/>
</dbReference>
<dbReference type="SUPFAM" id="SSF48452">
    <property type="entry name" value="TPR-like"/>
    <property type="match status" value="1"/>
</dbReference>
<evidence type="ECO:0000256" key="4">
    <source>
        <dbReference type="ARBA" id="ARBA00023235"/>
    </source>
</evidence>
<keyword evidence="3" id="KW-0697">Rotamase</keyword>
<dbReference type="InterPro" id="IPR019734">
    <property type="entry name" value="TPR_rpt"/>
</dbReference>
<dbReference type="GO" id="GO:0003755">
    <property type="term" value="F:peptidyl-prolyl cis-trans isomerase activity"/>
    <property type="evidence" value="ECO:0007669"/>
    <property type="project" value="UniProtKB-EC"/>
</dbReference>
<dbReference type="Gene3D" id="1.25.40.10">
    <property type="entry name" value="Tetratricopeptide repeat domain"/>
    <property type="match status" value="1"/>
</dbReference>
<comment type="catalytic activity">
    <reaction evidence="1">
        <text>[protein]-peptidylproline (omega=180) = [protein]-peptidylproline (omega=0)</text>
        <dbReference type="Rhea" id="RHEA:16237"/>
        <dbReference type="Rhea" id="RHEA-COMP:10747"/>
        <dbReference type="Rhea" id="RHEA-COMP:10748"/>
        <dbReference type="ChEBI" id="CHEBI:83833"/>
        <dbReference type="ChEBI" id="CHEBI:83834"/>
        <dbReference type="EC" id="5.2.1.8"/>
    </reaction>
</comment>
<feature type="chain" id="PRO_5012068203" description="peptidylprolyl isomerase" evidence="6">
    <location>
        <begin position="16"/>
        <end position="931"/>
    </location>
</feature>
<evidence type="ECO:0000313" key="7">
    <source>
        <dbReference type="EMBL" id="KOO22517.1"/>
    </source>
</evidence>
<dbReference type="InterPro" id="IPR050754">
    <property type="entry name" value="FKBP4/5/8-like"/>
</dbReference>
<dbReference type="SUPFAM" id="SSF103111">
    <property type="entry name" value="Activator of Hsp90 ATPase, Aha1"/>
    <property type="match status" value="1"/>
</dbReference>
<evidence type="ECO:0000256" key="1">
    <source>
        <dbReference type="ARBA" id="ARBA00000971"/>
    </source>
</evidence>
<evidence type="ECO:0000256" key="6">
    <source>
        <dbReference type="SAM" id="SignalP"/>
    </source>
</evidence>
<organism evidence="7 8">
    <name type="scientific">Chrysochromulina tobinii</name>
    <dbReference type="NCBI Taxonomy" id="1460289"/>
    <lineage>
        <taxon>Eukaryota</taxon>
        <taxon>Haptista</taxon>
        <taxon>Haptophyta</taxon>
        <taxon>Prymnesiophyceae</taxon>
        <taxon>Prymnesiales</taxon>
        <taxon>Chrysochromulinaceae</taxon>
        <taxon>Chrysochromulina</taxon>
    </lineage>
</organism>
<protein>
    <recommendedName>
        <fullName evidence="2">peptidylprolyl isomerase</fullName>
        <ecNumber evidence="2">5.2.1.8</ecNumber>
    </recommendedName>
</protein>
<dbReference type="Gene3D" id="3.40.50.11350">
    <property type="match status" value="1"/>
</dbReference>
<keyword evidence="4" id="KW-0413">Isomerase</keyword>
<feature type="compositionally biased region" description="Basic and acidic residues" evidence="5">
    <location>
        <begin position="647"/>
        <end position="681"/>
    </location>
</feature>
<proteinExistence type="predicted"/>
<dbReference type="SMART" id="SM00028">
    <property type="entry name" value="TPR"/>
    <property type="match status" value="3"/>
</dbReference>
<dbReference type="InterPro" id="IPR036338">
    <property type="entry name" value="Aha1"/>
</dbReference>
<feature type="signal peptide" evidence="6">
    <location>
        <begin position="1"/>
        <end position="15"/>
    </location>
</feature>
<feature type="region of interest" description="Disordered" evidence="5">
    <location>
        <begin position="647"/>
        <end position="689"/>
    </location>
</feature>
<keyword evidence="6" id="KW-0732">Signal</keyword>
<dbReference type="AlphaFoldDB" id="A0A0M0J862"/>
<reference evidence="8" key="1">
    <citation type="journal article" date="2015" name="PLoS Genet.">
        <title>Genome Sequence and Transcriptome Analyses of Chrysochromulina tobin: Metabolic Tools for Enhanced Algal Fitness in the Prominent Order Prymnesiales (Haptophyceae).</title>
        <authorList>
            <person name="Hovde B.T."/>
            <person name="Deodato C.R."/>
            <person name="Hunsperger H.M."/>
            <person name="Ryken S.A."/>
            <person name="Yost W."/>
            <person name="Jha R.K."/>
            <person name="Patterson J."/>
            <person name="Monnat R.J. Jr."/>
            <person name="Barlow S.B."/>
            <person name="Starkenburg S.R."/>
            <person name="Cattolico R.A."/>
        </authorList>
    </citation>
    <scope>NUCLEOTIDE SEQUENCE</scope>
    <source>
        <strain evidence="8">CCMP291</strain>
    </source>
</reference>
<evidence type="ECO:0000256" key="3">
    <source>
        <dbReference type="ARBA" id="ARBA00023110"/>
    </source>
</evidence>
<dbReference type="PANTHER" id="PTHR46512:SF9">
    <property type="entry name" value="PEPTIDYLPROLYL ISOMERASE"/>
    <property type="match status" value="1"/>
</dbReference>
<sequence length="931" mass="99760">MQLICLLLLSTGVAADAEAECDEPLGTPLSTFAHTMNTDFIDKVTSGRAGQFAPSTGMPAVVRADGSLSIVDASSERFFTTLIVPPFAWVRRRGDARVSVARLLDLSTLARLGVRVLCEDEHGSVDGLLAPALAAADRSTVTLSGEGQPHRRRGMPRWSREVWVRDHAGSDVGLLRVTCCLYWTWPLPEEIALEMYKLIAYHPTLVRAAREAAAPLGPSYAAMHVRRGDKAVVDKAYAAVFGGKMTTEFFGQLAKDEGFVNGATVFVATDELERSSHEFGRSWFKPLAQLGGYKLVFVDDLAQPPLVLALSAFPQKLWADVLAILEQIVCAEAPGGFVGSLPSTLSGHIINVRRAQHPTDTRPLFTKVHETCCDARTEMDLLKLPGVASLADSAPGDGVASLIAKANELKALGNENFTAGDLAAATAAYEQAVAKLTSDAAKTALRVWWKSNPGETDTASPLLAACHNNLAACHVKAQQWESALRAASAAVDLDPSLVKARLRRGVACSHVGRLAEAKADLTAVIKADPKNREARAALELVLAKLKEQASSERAMMGKAFEGLAKEEAAIEAREKAAKAQALAKQEAALLHEWRQECDALRQRGPPNPAIDLLASAAASGDAEARAALDKLAPLTLEEFGQAKLKAATKERARQEEREAKRKADEDLRKAEEARQQEEARRASQSAVTKLEVEDEDEAALLEGFSRGYKVRADGSKTSYFARTDQVDTATKALLDAQKAPKKLEMAPMTAPKPTPTTAPMPTVPMVAPTTAPTSAASAWNSAGTWEERDVSAWALADVQRRLEGLSLANISVSNVAALEGHASIISMRGRVKRPFELKCEIEWRWGAQDDAGAGGEVPTTAARGKLLYSEICPTGPSKSGLPAAAVTYELGEQRTVAPSSAARPAVQAELAHLKQRVESALGDFVAELGRR</sequence>
<dbReference type="Proteomes" id="UP000037460">
    <property type="component" value="Unassembled WGS sequence"/>
</dbReference>
<dbReference type="OrthoDB" id="298012at2759"/>
<gene>
    <name evidence="7" type="ORF">Ctob_005254</name>
</gene>
<evidence type="ECO:0000313" key="8">
    <source>
        <dbReference type="Proteomes" id="UP000037460"/>
    </source>
</evidence>
<dbReference type="Gene3D" id="3.15.10.20">
    <property type="entry name" value="Activator of Hsp90 ATPase Aha1, N-terminal domain"/>
    <property type="match status" value="1"/>
</dbReference>
<dbReference type="EC" id="5.2.1.8" evidence="2"/>
<dbReference type="PANTHER" id="PTHR46512">
    <property type="entry name" value="PEPTIDYLPROLYL ISOMERASE"/>
    <property type="match status" value="1"/>
</dbReference>
<keyword evidence="8" id="KW-1185">Reference proteome</keyword>
<name>A0A0M0J862_9EUKA</name>